<proteinExistence type="inferred from homology"/>
<name>A0A6M1SZX0_9BACT</name>
<keyword evidence="10" id="KW-0028">Amino-acid biosynthesis</keyword>
<evidence type="ECO:0000256" key="2">
    <source>
        <dbReference type="ARBA" id="ARBA00004766"/>
    </source>
</evidence>
<dbReference type="GO" id="GO:0009089">
    <property type="term" value="P:lysine biosynthetic process via diaminopimelate"/>
    <property type="evidence" value="ECO:0007669"/>
    <property type="project" value="UniProtKB-UniPathway"/>
</dbReference>
<dbReference type="NCBIfam" id="TIGR00657">
    <property type="entry name" value="asp_kinases"/>
    <property type="match status" value="1"/>
</dbReference>
<dbReference type="GO" id="GO:0004412">
    <property type="term" value="F:homoserine dehydrogenase activity"/>
    <property type="evidence" value="ECO:0007669"/>
    <property type="project" value="UniProtKB-EC"/>
</dbReference>
<dbReference type="FunFam" id="3.30.360.10:FF:000006">
    <property type="entry name" value="Bifunctional aspartokinase/homoserine dehydrogenase"/>
    <property type="match status" value="1"/>
</dbReference>
<keyword evidence="19" id="KW-0520">NAD</keyword>
<evidence type="ECO:0000256" key="7">
    <source>
        <dbReference type="ARBA" id="ARBA00007952"/>
    </source>
</evidence>
<evidence type="ECO:0000256" key="14">
    <source>
        <dbReference type="ARBA" id="ARBA00022741"/>
    </source>
</evidence>
<evidence type="ECO:0000256" key="23">
    <source>
        <dbReference type="ARBA" id="ARBA00044938"/>
    </source>
</evidence>
<accession>A0A6M1SZX0</accession>
<comment type="pathway">
    <text evidence="3">Amino-acid biosynthesis; L-methionine biosynthesis via de novo pathway; L-homoserine from L-aspartate: step 1/3.</text>
</comment>
<evidence type="ECO:0000256" key="4">
    <source>
        <dbReference type="ARBA" id="ARBA00005056"/>
    </source>
</evidence>
<keyword evidence="22" id="KW-0511">Multifunctional enzyme</keyword>
<dbReference type="UniPathway" id="UPA00050">
    <property type="reaction ID" value="UER00063"/>
</dbReference>
<evidence type="ECO:0000256" key="1">
    <source>
        <dbReference type="ARBA" id="ARBA00001920"/>
    </source>
</evidence>
<comment type="function">
    <text evidence="23">Bifunctional aspartate kinase and homoserine dehydrogenase that catalyzes the first and the third steps toward the synthesis of lysine, methionine and threonine from aspartate.</text>
</comment>
<dbReference type="InterPro" id="IPR001048">
    <property type="entry name" value="Asp/Glu/Uridylate_kinase"/>
</dbReference>
<dbReference type="PIRSF" id="PIRSF000727">
    <property type="entry name" value="ThrA"/>
    <property type="match status" value="1"/>
</dbReference>
<keyword evidence="11 30" id="KW-0808">Transferase</keyword>
<feature type="domain" description="Aspartate/homoserine dehydrogenase NAD-binding" evidence="29">
    <location>
        <begin position="465"/>
        <end position="593"/>
    </location>
</feature>
<comment type="pathway">
    <text evidence="2">Amino-acid biosynthesis; L-lysine biosynthesis via DAP pathway; (S)-tetrahydrodipicolinate from L-aspartate: step 1/4.</text>
</comment>
<sequence length="803" mass="89206">MNTSETHVLKFGGTSLQNPNYIKQSTQIVMDRTQQAHPFVVVSALEGVTDALIELTKDIGKKTDLIETGVDNLRQKHLTIFDKLTDGQHKKRNRLDKLFDELTQDLHKLSLDIENKRALKDRILSIGERASALIFASVLSSNGLPAESFEAHQFIKTDSTFGKAKVKQDTTRKLIREYLQQSKFVPVVTGFIGSDSQNRITTLGRSGSDYTAGLVADALNADHLEIWTDVNGVLSADPRWVPTAQSIKELSFGDITELSAHGAKVIHPQTIRPIQDKGTTVLVKNSYNPSHPGTSITSGFESNGALKTITVTGPFVKLQVDETHAFELFSKLTEWSEQETDSEAVGFKTSSEFEPARFILRQSFFEKVSNLLGQWASSRDVVLDLQSNLFKVKKFSNHFSDDESLSKRIWDLLVSNNLQPINAERNLDERFISFLFDRQDAQLAARLLNDYLQGDQKVIDLFVAGTGAVGHTLLKQLKSLEPEGITFRLIGACNSRNALWQEEGIALKNDIDWSDSEPTNWELLIDKLTAPHRNNLIFVDATGSEEVARLYPQLFENGTHIVTPSKLANTFEQAFFDDLQSLIKENNTSFRYETTAGAGLPVISTLNELQSAGDSITEISGVVSGTMTYLFNQLEQGVPFSEAIVDAREKGYAEPDPRDDLSGEDVARKFLTLARTLGYKIEREQIAVESLIPEALRDVDKDTFLDQLSNYDQTWEQRISAAQNKGQTLRYTGRFKDGKVNIGIEVLPKDSPIGQLKGTDNLIQIFSDLYNQTPLVIQGPGAGKEVTAAGVLADILKTARSLS</sequence>
<comment type="similarity">
    <text evidence="7">In the C-terminal section; belongs to the homoserine dehydrogenase family.</text>
</comment>
<evidence type="ECO:0000256" key="19">
    <source>
        <dbReference type="ARBA" id="ARBA00023027"/>
    </source>
</evidence>
<evidence type="ECO:0000256" key="12">
    <source>
        <dbReference type="ARBA" id="ARBA00022697"/>
    </source>
</evidence>
<dbReference type="SUPFAM" id="SSF55347">
    <property type="entry name" value="Glyceraldehyde-3-phosphate dehydrogenase-like, C-terminal domain"/>
    <property type="match status" value="1"/>
</dbReference>
<dbReference type="InterPro" id="IPR049638">
    <property type="entry name" value="AK-HD"/>
</dbReference>
<dbReference type="EMBL" id="JAALLS010000019">
    <property type="protein sequence ID" value="NGP89408.1"/>
    <property type="molecule type" value="Genomic_DNA"/>
</dbReference>
<dbReference type="Pfam" id="PF03447">
    <property type="entry name" value="NAD_binding_3"/>
    <property type="match status" value="1"/>
</dbReference>
<dbReference type="PANTHER" id="PTHR43070">
    <property type="match status" value="1"/>
</dbReference>
<keyword evidence="20" id="KW-0915">Sodium</keyword>
<dbReference type="InterPro" id="IPR036291">
    <property type="entry name" value="NAD(P)-bd_dom_sf"/>
</dbReference>
<dbReference type="InterPro" id="IPR011147">
    <property type="entry name" value="Bifunc_Aspkin/hSer_DH"/>
</dbReference>
<dbReference type="EC" id="2.7.2.4" evidence="30"/>
<feature type="domain" description="Homoserine dehydrogenase catalytic" evidence="28">
    <location>
        <begin position="601"/>
        <end position="796"/>
    </location>
</feature>
<dbReference type="GO" id="GO:0009086">
    <property type="term" value="P:methionine biosynthetic process"/>
    <property type="evidence" value="ECO:0007669"/>
    <property type="project" value="UniProtKB-KW"/>
</dbReference>
<evidence type="ECO:0000256" key="20">
    <source>
        <dbReference type="ARBA" id="ARBA00023053"/>
    </source>
</evidence>
<dbReference type="PROSITE" id="PS00324">
    <property type="entry name" value="ASPARTOKINASE"/>
    <property type="match status" value="1"/>
</dbReference>
<dbReference type="GO" id="GO:0009088">
    <property type="term" value="P:threonine biosynthetic process"/>
    <property type="evidence" value="ECO:0007669"/>
    <property type="project" value="UniProtKB-UniPathway"/>
</dbReference>
<evidence type="ECO:0000313" key="31">
    <source>
        <dbReference type="Proteomes" id="UP000479132"/>
    </source>
</evidence>
<evidence type="ECO:0000256" key="11">
    <source>
        <dbReference type="ARBA" id="ARBA00022679"/>
    </source>
</evidence>
<comment type="pathway">
    <text evidence="5">Amino-acid biosynthesis; L-methionine biosynthesis via de novo pathway; L-homoserine from L-aspartate: step 3/3.</text>
</comment>
<keyword evidence="21" id="KW-0486">Methionine biosynthesis</keyword>
<comment type="caution">
    <text evidence="30">The sequence shown here is derived from an EMBL/GenBank/DDBJ whole genome shotgun (WGS) entry which is preliminary data.</text>
</comment>
<dbReference type="InterPro" id="IPR036393">
    <property type="entry name" value="AceGlu_kinase-like_sf"/>
</dbReference>
<evidence type="ECO:0000256" key="22">
    <source>
        <dbReference type="ARBA" id="ARBA00023268"/>
    </source>
</evidence>
<dbReference type="Gene3D" id="3.40.50.720">
    <property type="entry name" value="NAD(P)-binding Rossmann-like Domain"/>
    <property type="match status" value="1"/>
</dbReference>
<evidence type="ECO:0000256" key="17">
    <source>
        <dbReference type="ARBA" id="ARBA00022857"/>
    </source>
</evidence>
<gene>
    <name evidence="30" type="ORF">G3569_13700</name>
</gene>
<evidence type="ECO:0000256" key="9">
    <source>
        <dbReference type="ARBA" id="ARBA00011881"/>
    </source>
</evidence>
<dbReference type="SUPFAM" id="SSF53633">
    <property type="entry name" value="Carbamate kinase-like"/>
    <property type="match status" value="1"/>
</dbReference>
<dbReference type="InterPro" id="IPR001341">
    <property type="entry name" value="Asp_kinase"/>
</dbReference>
<evidence type="ECO:0000259" key="29">
    <source>
        <dbReference type="Pfam" id="PF03447"/>
    </source>
</evidence>
<evidence type="ECO:0000256" key="10">
    <source>
        <dbReference type="ARBA" id="ARBA00022605"/>
    </source>
</evidence>
<dbReference type="Gene3D" id="3.40.1160.10">
    <property type="entry name" value="Acetylglutamate kinase-like"/>
    <property type="match status" value="1"/>
</dbReference>
<dbReference type="Pfam" id="PF00696">
    <property type="entry name" value="AA_kinase"/>
    <property type="match status" value="1"/>
</dbReference>
<evidence type="ECO:0000256" key="8">
    <source>
        <dbReference type="ARBA" id="ARBA00010046"/>
    </source>
</evidence>
<evidence type="ECO:0000256" key="6">
    <source>
        <dbReference type="ARBA" id="ARBA00005139"/>
    </source>
</evidence>
<keyword evidence="14" id="KW-0547">Nucleotide-binding</keyword>
<comment type="cofactor">
    <cofactor evidence="1">
        <name>a metal cation</name>
        <dbReference type="ChEBI" id="CHEBI:25213"/>
    </cofactor>
</comment>
<evidence type="ECO:0000256" key="5">
    <source>
        <dbReference type="ARBA" id="ARBA00005062"/>
    </source>
</evidence>
<dbReference type="PROSITE" id="PS01042">
    <property type="entry name" value="HOMOSER_DHGENASE"/>
    <property type="match status" value="1"/>
</dbReference>
<evidence type="ECO:0000259" key="27">
    <source>
        <dbReference type="Pfam" id="PF00696"/>
    </source>
</evidence>
<evidence type="ECO:0000256" key="13">
    <source>
        <dbReference type="ARBA" id="ARBA00022723"/>
    </source>
</evidence>
<dbReference type="UniPathway" id="UPA00034">
    <property type="reaction ID" value="UER00015"/>
</dbReference>
<keyword evidence="13" id="KW-0479">Metal-binding</keyword>
<dbReference type="GO" id="GO:0005524">
    <property type="term" value="F:ATP binding"/>
    <property type="evidence" value="ECO:0007669"/>
    <property type="project" value="UniProtKB-KW"/>
</dbReference>
<comment type="catalytic activity">
    <reaction evidence="24">
        <text>L-aspartate + ATP = 4-phospho-L-aspartate + ADP</text>
        <dbReference type="Rhea" id="RHEA:23776"/>
        <dbReference type="ChEBI" id="CHEBI:29991"/>
        <dbReference type="ChEBI" id="CHEBI:30616"/>
        <dbReference type="ChEBI" id="CHEBI:57535"/>
        <dbReference type="ChEBI" id="CHEBI:456216"/>
        <dbReference type="EC" id="2.7.2.4"/>
    </reaction>
    <physiologicalReaction direction="left-to-right" evidence="24">
        <dbReference type="Rhea" id="RHEA:23777"/>
    </physiologicalReaction>
</comment>
<keyword evidence="31" id="KW-1185">Reference proteome</keyword>
<dbReference type="Gene3D" id="3.30.360.10">
    <property type="entry name" value="Dihydrodipicolinate Reductase, domain 2"/>
    <property type="match status" value="1"/>
</dbReference>
<dbReference type="AlphaFoldDB" id="A0A6M1SZX0"/>
<keyword evidence="16" id="KW-0067">ATP-binding</keyword>
<dbReference type="Pfam" id="PF00742">
    <property type="entry name" value="Homoserine_dh"/>
    <property type="match status" value="1"/>
</dbReference>
<dbReference type="Gene3D" id="1.20.120.1320">
    <property type="entry name" value="Aspartokinase, catalytic domain"/>
    <property type="match status" value="1"/>
</dbReference>
<dbReference type="InterPro" id="IPR005106">
    <property type="entry name" value="Asp/hSer_DH_NAD-bd"/>
</dbReference>
<dbReference type="InterPro" id="IPR019811">
    <property type="entry name" value="HDH_CS"/>
</dbReference>
<dbReference type="RefSeq" id="WP_165270125.1">
    <property type="nucleotide sequence ID" value="NZ_JAALLS010000019.1"/>
</dbReference>
<keyword evidence="18" id="KW-0560">Oxidoreductase</keyword>
<keyword evidence="12" id="KW-0791">Threonine biosynthesis</keyword>
<protein>
    <submittedName>
        <fullName evidence="30">Aspartate kinase</fullName>
        <ecNumber evidence="30">2.7.2.4</ecNumber>
    </submittedName>
</protein>
<feature type="domain" description="Aspartate/glutamate/uridylate kinase" evidence="27">
    <location>
        <begin position="7"/>
        <end position="285"/>
    </location>
</feature>
<evidence type="ECO:0000256" key="25">
    <source>
        <dbReference type="ARBA" id="ARBA00048841"/>
    </source>
</evidence>
<evidence type="ECO:0000256" key="24">
    <source>
        <dbReference type="ARBA" id="ARBA00048561"/>
    </source>
</evidence>
<comment type="pathway">
    <text evidence="4">Amino-acid biosynthesis; L-threonine biosynthesis; L-threonine from L-aspartate: step 3/5.</text>
</comment>
<comment type="catalytic activity">
    <reaction evidence="25">
        <text>L-homoserine + NADP(+) = L-aspartate 4-semialdehyde + NADPH + H(+)</text>
        <dbReference type="Rhea" id="RHEA:15761"/>
        <dbReference type="ChEBI" id="CHEBI:15378"/>
        <dbReference type="ChEBI" id="CHEBI:57476"/>
        <dbReference type="ChEBI" id="CHEBI:57783"/>
        <dbReference type="ChEBI" id="CHEBI:58349"/>
        <dbReference type="ChEBI" id="CHEBI:537519"/>
        <dbReference type="EC" id="1.1.1.3"/>
    </reaction>
    <physiologicalReaction direction="right-to-left" evidence="25">
        <dbReference type="Rhea" id="RHEA:15763"/>
    </physiologicalReaction>
</comment>
<comment type="catalytic activity">
    <reaction evidence="26">
        <text>L-homoserine + NAD(+) = L-aspartate 4-semialdehyde + NADH + H(+)</text>
        <dbReference type="Rhea" id="RHEA:15757"/>
        <dbReference type="ChEBI" id="CHEBI:15378"/>
        <dbReference type="ChEBI" id="CHEBI:57476"/>
        <dbReference type="ChEBI" id="CHEBI:57540"/>
        <dbReference type="ChEBI" id="CHEBI:57945"/>
        <dbReference type="ChEBI" id="CHEBI:537519"/>
        <dbReference type="EC" id="1.1.1.3"/>
    </reaction>
    <physiologicalReaction direction="right-to-left" evidence="26">
        <dbReference type="Rhea" id="RHEA:15759"/>
    </physiologicalReaction>
</comment>
<dbReference type="InterPro" id="IPR018042">
    <property type="entry name" value="Aspartate_kinase_CS"/>
</dbReference>
<dbReference type="InterPro" id="IPR042199">
    <property type="entry name" value="AsparK_Bifunc_asparK/hSer_DH"/>
</dbReference>
<evidence type="ECO:0000256" key="16">
    <source>
        <dbReference type="ARBA" id="ARBA00022840"/>
    </source>
</evidence>
<organism evidence="30 31">
    <name type="scientific">Fodinibius halophilus</name>
    <dbReference type="NCBI Taxonomy" id="1736908"/>
    <lineage>
        <taxon>Bacteria</taxon>
        <taxon>Pseudomonadati</taxon>
        <taxon>Balneolota</taxon>
        <taxon>Balneolia</taxon>
        <taxon>Balneolales</taxon>
        <taxon>Balneolaceae</taxon>
        <taxon>Fodinibius</taxon>
    </lineage>
</organism>
<evidence type="ECO:0000256" key="18">
    <source>
        <dbReference type="ARBA" id="ARBA00023002"/>
    </source>
</evidence>
<dbReference type="SUPFAM" id="SSF51735">
    <property type="entry name" value="NAD(P)-binding Rossmann-fold domains"/>
    <property type="match status" value="1"/>
</dbReference>
<evidence type="ECO:0000256" key="15">
    <source>
        <dbReference type="ARBA" id="ARBA00022777"/>
    </source>
</evidence>
<evidence type="ECO:0000256" key="26">
    <source>
        <dbReference type="ARBA" id="ARBA00049031"/>
    </source>
</evidence>
<comment type="subunit">
    <text evidence="9">Homotetramer.</text>
</comment>
<evidence type="ECO:0000259" key="28">
    <source>
        <dbReference type="Pfam" id="PF00742"/>
    </source>
</evidence>
<reference evidence="30 31" key="1">
    <citation type="submission" date="2020-02" db="EMBL/GenBank/DDBJ databases">
        <title>Aliifodinibius halophilus 2W32, complete genome.</title>
        <authorList>
            <person name="Li Y."/>
            <person name="Wu S."/>
        </authorList>
    </citation>
    <scope>NUCLEOTIDE SEQUENCE [LARGE SCALE GENOMIC DNA]</scope>
    <source>
        <strain evidence="30 31">2W32</strain>
    </source>
</reference>
<dbReference type="GO" id="GO:0004072">
    <property type="term" value="F:aspartate kinase activity"/>
    <property type="evidence" value="ECO:0007669"/>
    <property type="project" value="UniProtKB-EC"/>
</dbReference>
<dbReference type="InterPro" id="IPR001342">
    <property type="entry name" value="HDH_cat"/>
</dbReference>
<keyword evidence="15 30" id="KW-0418">Kinase</keyword>
<evidence type="ECO:0000256" key="3">
    <source>
        <dbReference type="ARBA" id="ARBA00004986"/>
    </source>
</evidence>
<evidence type="ECO:0000313" key="30">
    <source>
        <dbReference type="EMBL" id="NGP89408.1"/>
    </source>
</evidence>
<dbReference type="PANTHER" id="PTHR43070:SF3">
    <property type="entry name" value="HOMOSERINE DEHYDROGENASE"/>
    <property type="match status" value="1"/>
</dbReference>
<dbReference type="Proteomes" id="UP000479132">
    <property type="component" value="Unassembled WGS sequence"/>
</dbReference>
<dbReference type="GO" id="GO:0050661">
    <property type="term" value="F:NADP binding"/>
    <property type="evidence" value="ECO:0007669"/>
    <property type="project" value="InterPro"/>
</dbReference>
<keyword evidence="17" id="KW-0521">NADP</keyword>
<dbReference type="GO" id="GO:0009090">
    <property type="term" value="P:homoserine biosynthetic process"/>
    <property type="evidence" value="ECO:0007669"/>
    <property type="project" value="UniProtKB-ARBA"/>
</dbReference>
<comment type="pathway">
    <text evidence="6">Amino-acid biosynthesis; L-threonine biosynthesis; L-threonine from L-aspartate: step 1/5.</text>
</comment>
<comment type="similarity">
    <text evidence="8">In the N-terminal section; belongs to the aspartokinase family.</text>
</comment>
<dbReference type="UniPathway" id="UPA00051">
    <property type="reaction ID" value="UER00462"/>
</dbReference>
<dbReference type="GO" id="GO:0046872">
    <property type="term" value="F:metal ion binding"/>
    <property type="evidence" value="ECO:0007669"/>
    <property type="project" value="UniProtKB-KW"/>
</dbReference>
<evidence type="ECO:0000256" key="21">
    <source>
        <dbReference type="ARBA" id="ARBA00023167"/>
    </source>
</evidence>